<evidence type="ECO:0000256" key="1">
    <source>
        <dbReference type="SAM" id="MobiDB-lite"/>
    </source>
</evidence>
<dbReference type="Pfam" id="PF01348">
    <property type="entry name" value="Intron_maturas2"/>
    <property type="match status" value="1"/>
</dbReference>
<dbReference type="PANTHER" id="PTHR33642:SF4">
    <property type="entry name" value="COX1_OXI3 INTRON 1 PROTEIN-RELATED"/>
    <property type="match status" value="1"/>
</dbReference>
<name>A0A386TYN6_9AGAR</name>
<organism evidence="3">
    <name type="scientific">Termitomyces sp</name>
    <dbReference type="NCBI Taxonomy" id="1916073"/>
    <lineage>
        <taxon>Eukaryota</taxon>
        <taxon>Fungi</taxon>
        <taxon>Dikarya</taxon>
        <taxon>Basidiomycota</taxon>
        <taxon>Agaricomycotina</taxon>
        <taxon>Agaricomycetes</taxon>
        <taxon>Agaricomycetidae</taxon>
        <taxon>Agaricales</taxon>
        <taxon>Tricholomatineae</taxon>
        <taxon>Lyophyllaceae</taxon>
        <taxon>Termitomyces</taxon>
    </lineage>
</organism>
<dbReference type="AlphaFoldDB" id="A0A386TYN6"/>
<dbReference type="InterPro" id="IPR024937">
    <property type="entry name" value="Domain_X"/>
</dbReference>
<dbReference type="InterPro" id="IPR043502">
    <property type="entry name" value="DNA/RNA_pol_sf"/>
</dbReference>
<dbReference type="Pfam" id="PF00078">
    <property type="entry name" value="RVT_1"/>
    <property type="match status" value="1"/>
</dbReference>
<keyword evidence="3" id="KW-0496">Mitochondrion</keyword>
<dbReference type="InterPro" id="IPR000477">
    <property type="entry name" value="RT_dom"/>
</dbReference>
<dbReference type="SUPFAM" id="SSF56672">
    <property type="entry name" value="DNA/RNA polymerases"/>
    <property type="match status" value="1"/>
</dbReference>
<reference evidence="3" key="1">
    <citation type="submission" date="2018-08" db="EMBL/GenBank/DDBJ databases">
        <title>Comparative mitochondrial genomics of the basidiomycete Termitomyces.</title>
        <authorList>
            <person name="Nieuwenhuis M."/>
        </authorList>
    </citation>
    <scope>NUCLEOTIDE SEQUENCE</scope>
    <source>
        <strain evidence="3">T32</strain>
    </source>
</reference>
<dbReference type="CDD" id="cd01651">
    <property type="entry name" value="RT_G2_intron"/>
    <property type="match status" value="1"/>
</dbReference>
<dbReference type="GO" id="GO:0005739">
    <property type="term" value="C:mitochondrion"/>
    <property type="evidence" value="ECO:0007669"/>
    <property type="project" value="TreeGrafter"/>
</dbReference>
<dbReference type="PANTHER" id="PTHR33642">
    <property type="entry name" value="COX1/OXI3 INTRON 1 PROTEIN-RELATED"/>
    <property type="match status" value="1"/>
</dbReference>
<accession>A0A386TYN6</accession>
<dbReference type="GO" id="GO:0090615">
    <property type="term" value="P:mitochondrial mRNA processing"/>
    <property type="evidence" value="ECO:0007669"/>
    <property type="project" value="TreeGrafter"/>
</dbReference>
<dbReference type="GO" id="GO:0003964">
    <property type="term" value="F:RNA-directed DNA polymerase activity"/>
    <property type="evidence" value="ECO:0007669"/>
    <property type="project" value="TreeGrafter"/>
</dbReference>
<sequence length="697" mass="79025">MQITPHKDTLHWEVILHGDVKKLDTQIVDQKEPGTPSGSVCPGLAEVDSTKESKGTIGIINDSSILLAKTNPFSPFRGVEGDAIAQAPKQETLGHQKALNPGNRGTRDATASTETDKRTRSQHSIANPGEKAGSAEILNPKREILEHKLYRVVLRDLNKYKTSEGQYNGIIRIIDSMMLKTCYSLIKSKPGNMTLGAEDITLDGIDLKWFEKTAKDIQEGRFKFSPARQILNPKPNKPGELRPLLIASPREKIVLKALQVLLNAIYVLLISKTSNEFKPDKDLVDAHDRILKRGGLKAWEINGDFTKCFDRIPLDIILTTIKKGITCARTLTLIERVLKAGLIVDKGDKTRTKIGTPQGSKVSPFLSNIVLDKLDKYIEELDDEINIGVKRKRSLEYDRKEGSRKQYKTKDPILAREYLMKMRLLPKFDTRDENYRRGIYVRYADDFVMLLASKREREFAISLKEKIATFLKESCGLEQNDAKTTITKTREGFMFLGAEIKKRDNSSLFNSNSFEGAGGNKITRRSPLRMGVVAPIKLLVEKLIQHGFARRNHRAEIIAKGKTEMIHLTHYEIIRFYNSKITGLLDAYRLAGNFSGMNRVIWILRQSCALTLARKLKLKTKAKAVAKFGPYLEDPSTGVSLNIPETYKATYDYYTSPLEICYNPEKTVENILRTEDHLGLKLKKKRYTFQLCNMRYK</sequence>
<proteinExistence type="predicted"/>
<feature type="region of interest" description="Disordered" evidence="1">
    <location>
        <begin position="91"/>
        <end position="136"/>
    </location>
</feature>
<evidence type="ECO:0000259" key="2">
    <source>
        <dbReference type="PROSITE" id="PS50878"/>
    </source>
</evidence>
<dbReference type="PROSITE" id="PS50878">
    <property type="entry name" value="RT_POL"/>
    <property type="match status" value="1"/>
</dbReference>
<protein>
    <recommendedName>
        <fullName evidence="2">Reverse transcriptase domain-containing protein</fullName>
    </recommendedName>
</protein>
<feature type="domain" description="Reverse transcriptase" evidence="2">
    <location>
        <begin position="213"/>
        <end position="500"/>
    </location>
</feature>
<evidence type="ECO:0000313" key="3">
    <source>
        <dbReference type="EMBL" id="AYE93340.1"/>
    </source>
</evidence>
<geneLocation type="mitochondrion" evidence="3"/>
<gene>
    <name evidence="3" type="ORF">C0992_000045</name>
</gene>
<dbReference type="GO" id="GO:0006315">
    <property type="term" value="P:homing of group II introns"/>
    <property type="evidence" value="ECO:0007669"/>
    <property type="project" value="TreeGrafter"/>
</dbReference>
<dbReference type="EMBL" id="MH725797">
    <property type="protein sequence ID" value="AYE93340.1"/>
    <property type="molecule type" value="Genomic_DNA"/>
</dbReference>